<dbReference type="PANTHER" id="PTHR36402:SF1">
    <property type="entry name" value="EXPRESSED PROTEIN"/>
    <property type="match status" value="1"/>
</dbReference>
<evidence type="ECO:0000256" key="1">
    <source>
        <dbReference type="SAM" id="Coils"/>
    </source>
</evidence>
<comment type="caution">
    <text evidence="3">The sequence shown here is derived from an EMBL/GenBank/DDBJ whole genome shotgun (WGS) entry which is preliminary data.</text>
</comment>
<dbReference type="EMBL" id="JBDFQZ010000010">
    <property type="protein sequence ID" value="KAK9682209.1"/>
    <property type="molecule type" value="Genomic_DNA"/>
</dbReference>
<feature type="coiled-coil region" evidence="1">
    <location>
        <begin position="88"/>
        <end position="127"/>
    </location>
</feature>
<dbReference type="AlphaFoldDB" id="A0AAW1HZ47"/>
<keyword evidence="1" id="KW-0175">Coiled coil</keyword>
<gene>
    <name evidence="3" type="ORF">RND81_10G058100</name>
</gene>
<keyword evidence="4" id="KW-1185">Reference proteome</keyword>
<organism evidence="3 4">
    <name type="scientific">Saponaria officinalis</name>
    <name type="common">Common soapwort</name>
    <name type="synonym">Lychnis saponaria</name>
    <dbReference type="NCBI Taxonomy" id="3572"/>
    <lineage>
        <taxon>Eukaryota</taxon>
        <taxon>Viridiplantae</taxon>
        <taxon>Streptophyta</taxon>
        <taxon>Embryophyta</taxon>
        <taxon>Tracheophyta</taxon>
        <taxon>Spermatophyta</taxon>
        <taxon>Magnoliopsida</taxon>
        <taxon>eudicotyledons</taxon>
        <taxon>Gunneridae</taxon>
        <taxon>Pentapetalae</taxon>
        <taxon>Caryophyllales</taxon>
        <taxon>Caryophyllaceae</taxon>
        <taxon>Caryophylleae</taxon>
        <taxon>Saponaria</taxon>
    </lineage>
</organism>
<sequence>MATTAAAIRVSRRTSSHLHRSFSTVSTTQKPSHHRDHIQNHVYQKPSTFIGSFLQDEPPQNPKQALAKLALLRRDYAKQVKEVRKLYIEEMELQRQEQLRKAEARKLEILRQREERLISKAAAAQARAAQRKAFEHDFRLQLMKEKTEKLEYWRSRQKAIAERKNNKKELICKQSFQWIDEEELESKLLNAMVDTAVL</sequence>
<dbReference type="Proteomes" id="UP001443914">
    <property type="component" value="Unassembled WGS sequence"/>
</dbReference>
<evidence type="ECO:0000256" key="2">
    <source>
        <dbReference type="SAM" id="MobiDB-lite"/>
    </source>
</evidence>
<protein>
    <submittedName>
        <fullName evidence="3">Uncharacterized protein</fullName>
    </submittedName>
</protein>
<dbReference type="PANTHER" id="PTHR36402">
    <property type="entry name" value="EXPRESSED PROTEIN"/>
    <property type="match status" value="1"/>
</dbReference>
<reference evidence="3" key="1">
    <citation type="submission" date="2024-03" db="EMBL/GenBank/DDBJ databases">
        <title>WGS assembly of Saponaria officinalis var. Norfolk2.</title>
        <authorList>
            <person name="Jenkins J."/>
            <person name="Shu S."/>
            <person name="Grimwood J."/>
            <person name="Barry K."/>
            <person name="Goodstein D."/>
            <person name="Schmutz J."/>
            <person name="Leebens-Mack J."/>
            <person name="Osbourn A."/>
        </authorList>
    </citation>
    <scope>NUCLEOTIDE SEQUENCE [LARGE SCALE GENOMIC DNA]</scope>
    <source>
        <strain evidence="3">JIC</strain>
    </source>
</reference>
<proteinExistence type="predicted"/>
<accession>A0AAW1HZ47</accession>
<feature type="compositionally biased region" description="Polar residues" evidence="2">
    <location>
        <begin position="21"/>
        <end position="30"/>
    </location>
</feature>
<feature type="compositionally biased region" description="Basic residues" evidence="2">
    <location>
        <begin position="10"/>
        <end position="20"/>
    </location>
</feature>
<feature type="region of interest" description="Disordered" evidence="2">
    <location>
        <begin position="1"/>
        <end position="35"/>
    </location>
</feature>
<evidence type="ECO:0000313" key="4">
    <source>
        <dbReference type="Proteomes" id="UP001443914"/>
    </source>
</evidence>
<name>A0AAW1HZ47_SAPOF</name>
<evidence type="ECO:0000313" key="3">
    <source>
        <dbReference type="EMBL" id="KAK9682209.1"/>
    </source>
</evidence>